<keyword evidence="2" id="KW-0547">Nucleotide-binding</keyword>
<evidence type="ECO:0000313" key="6">
    <source>
        <dbReference type="Proteomes" id="UP001427805"/>
    </source>
</evidence>
<accession>A0ABV0BCX3</accession>
<keyword evidence="1" id="KW-0813">Transport</keyword>
<evidence type="ECO:0000256" key="2">
    <source>
        <dbReference type="ARBA" id="ARBA00022741"/>
    </source>
</evidence>
<dbReference type="Gene3D" id="3.40.50.300">
    <property type="entry name" value="P-loop containing nucleotide triphosphate hydrolases"/>
    <property type="match status" value="1"/>
</dbReference>
<dbReference type="EMBL" id="JBDIZK010000012">
    <property type="protein sequence ID" value="MEN3749085.1"/>
    <property type="molecule type" value="Genomic_DNA"/>
</dbReference>
<organism evidence="5 6">
    <name type="scientific">Sphingomonas rustica</name>
    <dbReference type="NCBI Taxonomy" id="3103142"/>
    <lineage>
        <taxon>Bacteria</taxon>
        <taxon>Pseudomonadati</taxon>
        <taxon>Pseudomonadota</taxon>
        <taxon>Alphaproteobacteria</taxon>
        <taxon>Sphingomonadales</taxon>
        <taxon>Sphingomonadaceae</taxon>
        <taxon>Sphingomonas</taxon>
    </lineage>
</organism>
<dbReference type="PROSITE" id="PS50893">
    <property type="entry name" value="ABC_TRANSPORTER_2"/>
    <property type="match status" value="1"/>
</dbReference>
<dbReference type="InterPro" id="IPR003439">
    <property type="entry name" value="ABC_transporter-like_ATP-bd"/>
</dbReference>
<evidence type="ECO:0000313" key="5">
    <source>
        <dbReference type="EMBL" id="MEN3749085.1"/>
    </source>
</evidence>
<proteinExistence type="predicted"/>
<dbReference type="Pfam" id="PF00005">
    <property type="entry name" value="ABC_tran"/>
    <property type="match status" value="1"/>
</dbReference>
<feature type="domain" description="ABC transporter" evidence="4">
    <location>
        <begin position="10"/>
        <end position="233"/>
    </location>
</feature>
<dbReference type="Proteomes" id="UP001427805">
    <property type="component" value="Unassembled WGS sequence"/>
</dbReference>
<dbReference type="InterPro" id="IPR050763">
    <property type="entry name" value="ABC_transporter_ATP-binding"/>
</dbReference>
<dbReference type="InterPro" id="IPR027417">
    <property type="entry name" value="P-loop_NTPase"/>
</dbReference>
<dbReference type="RefSeq" id="WP_346248126.1">
    <property type="nucleotide sequence ID" value="NZ_JBDIZK010000012.1"/>
</dbReference>
<dbReference type="SMART" id="SM00382">
    <property type="entry name" value="AAA"/>
    <property type="match status" value="1"/>
</dbReference>
<evidence type="ECO:0000256" key="3">
    <source>
        <dbReference type="ARBA" id="ARBA00022840"/>
    </source>
</evidence>
<name>A0ABV0BCX3_9SPHN</name>
<dbReference type="InterPro" id="IPR003593">
    <property type="entry name" value="AAA+_ATPase"/>
</dbReference>
<evidence type="ECO:0000259" key="4">
    <source>
        <dbReference type="PROSITE" id="PS50893"/>
    </source>
</evidence>
<sequence>MDRDDMQVVGRLDGVSKQFGSHRVLDGLSLDIRAGEVTALLGPNGAGKTTTVGLLTGRLSPDGGRVDLFGLDPSRPVARARMGVMLQSAGLPDVLTVRELVTLQSGYYRHPREVSETIALAGLEGLERRPAGKLSGGQQRRLLYALAICGRPDLLVLDEPTTGLDHEARRHLWSTVREEADGGAAVLLTTHYLEEADALADRIVVIAEGRIVADAAPAGIKASVGGSTIRCRTALSDPILSALPGVRSVGRSGAAATLLVADAAATARALLAADPSLAELTISAASLEEALANLSPSTRKAA</sequence>
<gene>
    <name evidence="5" type="ORF">TPR58_18070</name>
</gene>
<protein>
    <submittedName>
        <fullName evidence="5">ABC transporter ATP-binding protein</fullName>
    </submittedName>
</protein>
<dbReference type="PANTHER" id="PTHR42711:SF17">
    <property type="entry name" value="ABC TRANSPORTER ATP-BINDING PROTEIN"/>
    <property type="match status" value="1"/>
</dbReference>
<dbReference type="GO" id="GO:0005524">
    <property type="term" value="F:ATP binding"/>
    <property type="evidence" value="ECO:0007669"/>
    <property type="project" value="UniProtKB-KW"/>
</dbReference>
<reference evidence="5 6" key="1">
    <citation type="submission" date="2024-05" db="EMBL/GenBank/DDBJ databases">
        <title>Sphingomonas sp. HF-S3 16S ribosomal RNA gene Genome sequencing and assembly.</title>
        <authorList>
            <person name="Lee H."/>
        </authorList>
    </citation>
    <scope>NUCLEOTIDE SEQUENCE [LARGE SCALE GENOMIC DNA]</scope>
    <source>
        <strain evidence="5 6">HF-S3</strain>
    </source>
</reference>
<comment type="caution">
    <text evidence="5">The sequence shown here is derived from an EMBL/GenBank/DDBJ whole genome shotgun (WGS) entry which is preliminary data.</text>
</comment>
<keyword evidence="6" id="KW-1185">Reference proteome</keyword>
<evidence type="ECO:0000256" key="1">
    <source>
        <dbReference type="ARBA" id="ARBA00022448"/>
    </source>
</evidence>
<dbReference type="PANTHER" id="PTHR42711">
    <property type="entry name" value="ABC TRANSPORTER ATP-BINDING PROTEIN"/>
    <property type="match status" value="1"/>
</dbReference>
<dbReference type="CDD" id="cd03230">
    <property type="entry name" value="ABC_DR_subfamily_A"/>
    <property type="match status" value="1"/>
</dbReference>
<dbReference type="SUPFAM" id="SSF52540">
    <property type="entry name" value="P-loop containing nucleoside triphosphate hydrolases"/>
    <property type="match status" value="1"/>
</dbReference>
<keyword evidence="3 5" id="KW-0067">ATP-binding</keyword>